<feature type="region of interest" description="Disordered" evidence="1">
    <location>
        <begin position="108"/>
        <end position="140"/>
    </location>
</feature>
<sequence>MVNIGKRKHCEGLNHLEKAKLSRWIVPVNFEKDKPQTPTVCSRVHTKHARKTLAVLSLLKGSLNEIDCCCRCNCCFYCTGVRSVLYTSSMLVFSTSTITSSSAMNVTNRTPTKYESRNKREKIKRNPLGSGKNRKVYGER</sequence>
<keyword evidence="3" id="KW-1185">Reference proteome</keyword>
<comment type="caution">
    <text evidence="2">The sequence shown here is derived from an EMBL/GenBank/DDBJ whole genome shotgun (WGS) entry which is preliminary data.</text>
</comment>
<evidence type="ECO:0000256" key="1">
    <source>
        <dbReference type="SAM" id="MobiDB-lite"/>
    </source>
</evidence>
<gene>
    <name evidence="2" type="ORF">KQX54_010001</name>
</gene>
<organism evidence="2 3">
    <name type="scientific">Cotesia glomerata</name>
    <name type="common">Lepidopteran parasitic wasp</name>
    <name type="synonym">Apanteles glomeratus</name>
    <dbReference type="NCBI Taxonomy" id="32391"/>
    <lineage>
        <taxon>Eukaryota</taxon>
        <taxon>Metazoa</taxon>
        <taxon>Ecdysozoa</taxon>
        <taxon>Arthropoda</taxon>
        <taxon>Hexapoda</taxon>
        <taxon>Insecta</taxon>
        <taxon>Pterygota</taxon>
        <taxon>Neoptera</taxon>
        <taxon>Endopterygota</taxon>
        <taxon>Hymenoptera</taxon>
        <taxon>Apocrita</taxon>
        <taxon>Ichneumonoidea</taxon>
        <taxon>Braconidae</taxon>
        <taxon>Microgastrinae</taxon>
        <taxon>Cotesia</taxon>
    </lineage>
</organism>
<dbReference type="Proteomes" id="UP000826195">
    <property type="component" value="Unassembled WGS sequence"/>
</dbReference>
<proteinExistence type="predicted"/>
<reference evidence="2 3" key="1">
    <citation type="journal article" date="2021" name="J. Hered.">
        <title>A chromosome-level genome assembly of the parasitoid wasp, Cotesia glomerata (Hymenoptera: Braconidae).</title>
        <authorList>
            <person name="Pinto B.J."/>
            <person name="Weis J.J."/>
            <person name="Gamble T."/>
            <person name="Ode P.J."/>
            <person name="Paul R."/>
            <person name="Zaspel J.M."/>
        </authorList>
    </citation>
    <scope>NUCLEOTIDE SEQUENCE [LARGE SCALE GENOMIC DNA]</scope>
    <source>
        <strain evidence="2">CgM1</strain>
    </source>
</reference>
<dbReference type="EMBL" id="JAHXZJ010000747">
    <property type="protein sequence ID" value="KAH0557665.1"/>
    <property type="molecule type" value="Genomic_DNA"/>
</dbReference>
<evidence type="ECO:0000313" key="3">
    <source>
        <dbReference type="Proteomes" id="UP000826195"/>
    </source>
</evidence>
<name>A0AAV7IRI6_COTGL</name>
<evidence type="ECO:0000313" key="2">
    <source>
        <dbReference type="EMBL" id="KAH0557665.1"/>
    </source>
</evidence>
<protein>
    <submittedName>
        <fullName evidence="2">Uncharacterized protein</fullName>
    </submittedName>
</protein>
<dbReference type="AlphaFoldDB" id="A0AAV7IRI6"/>
<accession>A0AAV7IRI6</accession>